<accession>A0A2K1JDU6</accession>
<reference evidence="5 7" key="1">
    <citation type="journal article" date="2008" name="Science">
        <title>The Physcomitrella genome reveals evolutionary insights into the conquest of land by plants.</title>
        <authorList>
            <person name="Rensing S."/>
            <person name="Lang D."/>
            <person name="Zimmer A."/>
            <person name="Terry A."/>
            <person name="Salamov A."/>
            <person name="Shapiro H."/>
            <person name="Nishiyama T."/>
            <person name="Perroud P.-F."/>
            <person name="Lindquist E."/>
            <person name="Kamisugi Y."/>
            <person name="Tanahashi T."/>
            <person name="Sakakibara K."/>
            <person name="Fujita T."/>
            <person name="Oishi K."/>
            <person name="Shin-I T."/>
            <person name="Kuroki Y."/>
            <person name="Toyoda A."/>
            <person name="Suzuki Y."/>
            <person name="Hashimoto A."/>
            <person name="Yamaguchi K."/>
            <person name="Sugano A."/>
            <person name="Kohara Y."/>
            <person name="Fujiyama A."/>
            <person name="Anterola A."/>
            <person name="Aoki S."/>
            <person name="Ashton N."/>
            <person name="Barbazuk W.B."/>
            <person name="Barker E."/>
            <person name="Bennetzen J."/>
            <person name="Bezanilla M."/>
            <person name="Blankenship R."/>
            <person name="Cho S.H."/>
            <person name="Dutcher S."/>
            <person name="Estelle M."/>
            <person name="Fawcett J.A."/>
            <person name="Gundlach H."/>
            <person name="Hanada K."/>
            <person name="Heyl A."/>
            <person name="Hicks K.A."/>
            <person name="Hugh J."/>
            <person name="Lohr M."/>
            <person name="Mayer K."/>
            <person name="Melkozernov A."/>
            <person name="Murata T."/>
            <person name="Nelson D."/>
            <person name="Pils B."/>
            <person name="Prigge M."/>
            <person name="Reiss B."/>
            <person name="Renner T."/>
            <person name="Rombauts S."/>
            <person name="Rushton P."/>
            <person name="Sanderfoot A."/>
            <person name="Schween G."/>
            <person name="Shiu S.-H."/>
            <person name="Stueber K."/>
            <person name="Theodoulou F.L."/>
            <person name="Tu H."/>
            <person name="Van de Peer Y."/>
            <person name="Verrier P.J."/>
            <person name="Waters E."/>
            <person name="Wood A."/>
            <person name="Yang L."/>
            <person name="Cove D."/>
            <person name="Cuming A."/>
            <person name="Hasebe M."/>
            <person name="Lucas S."/>
            <person name="Mishler D.B."/>
            <person name="Reski R."/>
            <person name="Grigoriev I."/>
            <person name="Quatrano R.S."/>
            <person name="Boore J.L."/>
        </authorList>
    </citation>
    <scope>NUCLEOTIDE SEQUENCE [LARGE SCALE GENOMIC DNA]</scope>
    <source>
        <strain evidence="6 7">cv. Gransden 2004</strain>
    </source>
</reference>
<dbReference type="GO" id="GO:0032259">
    <property type="term" value="P:methylation"/>
    <property type="evidence" value="ECO:0007669"/>
    <property type="project" value="UniProtKB-KW"/>
</dbReference>
<protein>
    <recommendedName>
        <fullName evidence="4">Methyltransferase domain-containing protein</fullName>
    </recommendedName>
</protein>
<dbReference type="PaxDb" id="3218-PP1S224_78V6.1"/>
<reference evidence="6" key="3">
    <citation type="submission" date="2020-12" db="UniProtKB">
        <authorList>
            <consortium name="EnsemblPlants"/>
        </authorList>
    </citation>
    <scope>IDENTIFICATION</scope>
</reference>
<evidence type="ECO:0000313" key="7">
    <source>
        <dbReference type="Proteomes" id="UP000006727"/>
    </source>
</evidence>
<dbReference type="EnsemblPlants" id="Pp3c15_20230V3.1">
    <property type="protein sequence ID" value="Pp3c15_20230V3.1"/>
    <property type="gene ID" value="Pp3c15_20230"/>
</dbReference>
<dbReference type="Gramene" id="Pp3c15_20230V3.2">
    <property type="protein sequence ID" value="Pp3c15_20230V3.2"/>
    <property type="gene ID" value="Pp3c15_20230"/>
</dbReference>
<name>A0A2K1JDU6_PHYPA</name>
<dbReference type="PANTHER" id="PTHR22809">
    <property type="entry name" value="METHYLTRANSFERASE-RELATED"/>
    <property type="match status" value="1"/>
</dbReference>
<evidence type="ECO:0000313" key="6">
    <source>
        <dbReference type="EnsemblPlants" id="Pp3c15_20230V3.1"/>
    </source>
</evidence>
<dbReference type="GO" id="GO:0008173">
    <property type="term" value="F:RNA methyltransferase activity"/>
    <property type="evidence" value="ECO:0007669"/>
    <property type="project" value="UniProtKB-ARBA"/>
</dbReference>
<dbReference type="AlphaFoldDB" id="A0A2K1JDU6"/>
<dbReference type="GO" id="GO:0008757">
    <property type="term" value="F:S-adenosylmethionine-dependent methyltransferase activity"/>
    <property type="evidence" value="ECO:0007669"/>
    <property type="project" value="UniProtKB-ARBA"/>
</dbReference>
<keyword evidence="3" id="KW-0808">Transferase</keyword>
<reference evidence="5 7" key="2">
    <citation type="journal article" date="2018" name="Plant J.">
        <title>The Physcomitrella patens chromosome-scale assembly reveals moss genome structure and evolution.</title>
        <authorList>
            <person name="Lang D."/>
            <person name="Ullrich K.K."/>
            <person name="Murat F."/>
            <person name="Fuchs J."/>
            <person name="Jenkins J."/>
            <person name="Haas F.B."/>
            <person name="Piednoel M."/>
            <person name="Gundlach H."/>
            <person name="Van Bel M."/>
            <person name="Meyberg R."/>
            <person name="Vives C."/>
            <person name="Morata J."/>
            <person name="Symeonidi A."/>
            <person name="Hiss M."/>
            <person name="Muchero W."/>
            <person name="Kamisugi Y."/>
            <person name="Saleh O."/>
            <person name="Blanc G."/>
            <person name="Decker E.L."/>
            <person name="van Gessel N."/>
            <person name="Grimwood J."/>
            <person name="Hayes R.D."/>
            <person name="Graham S.W."/>
            <person name="Gunter L.E."/>
            <person name="McDaniel S.F."/>
            <person name="Hoernstein S.N.W."/>
            <person name="Larsson A."/>
            <person name="Li F.W."/>
            <person name="Perroud P.F."/>
            <person name="Phillips J."/>
            <person name="Ranjan P."/>
            <person name="Rokshar D.S."/>
            <person name="Rothfels C.J."/>
            <person name="Schneider L."/>
            <person name="Shu S."/>
            <person name="Stevenson D.W."/>
            <person name="Thummler F."/>
            <person name="Tillich M."/>
            <person name="Villarreal Aguilar J.C."/>
            <person name="Widiez T."/>
            <person name="Wong G.K."/>
            <person name="Wymore A."/>
            <person name="Zhang Y."/>
            <person name="Zimmer A.D."/>
            <person name="Quatrano R.S."/>
            <person name="Mayer K.F.X."/>
            <person name="Goodstein D."/>
            <person name="Casacuberta J.M."/>
            <person name="Vandepoele K."/>
            <person name="Reski R."/>
            <person name="Cuming A.C."/>
            <person name="Tuskan G.A."/>
            <person name="Maumus F."/>
            <person name="Salse J."/>
            <person name="Schmutz J."/>
            <person name="Rensing S.A."/>
        </authorList>
    </citation>
    <scope>NUCLEOTIDE SEQUENCE [LARGE SCALE GENOMIC DNA]</scope>
    <source>
        <strain evidence="6 7">cv. Gransden 2004</strain>
    </source>
</reference>
<comment type="similarity">
    <text evidence="1">Belongs to the methyltransferase superfamily. METL family.</text>
</comment>
<dbReference type="Pfam" id="PF13649">
    <property type="entry name" value="Methyltransf_25"/>
    <property type="match status" value="1"/>
</dbReference>
<evidence type="ECO:0000256" key="2">
    <source>
        <dbReference type="ARBA" id="ARBA00022603"/>
    </source>
</evidence>
<dbReference type="EMBL" id="ABEU02000015">
    <property type="protein sequence ID" value="PNR39701.1"/>
    <property type="molecule type" value="Genomic_DNA"/>
</dbReference>
<evidence type="ECO:0000313" key="5">
    <source>
        <dbReference type="EMBL" id="PNR39701.1"/>
    </source>
</evidence>
<evidence type="ECO:0000259" key="4">
    <source>
        <dbReference type="Pfam" id="PF13649"/>
    </source>
</evidence>
<dbReference type="RefSeq" id="XP_024395799.1">
    <property type="nucleotide sequence ID" value="XM_024540031.2"/>
</dbReference>
<dbReference type="InterPro" id="IPR029063">
    <property type="entry name" value="SAM-dependent_MTases_sf"/>
</dbReference>
<dbReference type="OMA" id="LVMDRRW"/>
<evidence type="ECO:0000256" key="1">
    <source>
        <dbReference type="ARBA" id="ARBA00009725"/>
    </source>
</evidence>
<dbReference type="STRING" id="3218.A0A2K1JDU6"/>
<dbReference type="Proteomes" id="UP000006727">
    <property type="component" value="Chromosome 15"/>
</dbReference>
<dbReference type="Gramene" id="Pp3c15_20230V3.1">
    <property type="protein sequence ID" value="Pp3c15_20230V3.1"/>
    <property type="gene ID" value="Pp3c15_20230"/>
</dbReference>
<dbReference type="GeneID" id="112291987"/>
<dbReference type="Gene3D" id="3.40.50.150">
    <property type="entry name" value="Vaccinia Virus protein VP39"/>
    <property type="match status" value="2"/>
</dbReference>
<proteinExistence type="inferred from homology"/>
<feature type="domain" description="Methyltransferase" evidence="4">
    <location>
        <begin position="82"/>
        <end position="182"/>
    </location>
</feature>
<dbReference type="SUPFAM" id="SSF53335">
    <property type="entry name" value="S-adenosyl-L-methionine-dependent methyltransferases"/>
    <property type="match status" value="2"/>
</dbReference>
<evidence type="ECO:0000256" key="3">
    <source>
        <dbReference type="ARBA" id="ARBA00022679"/>
    </source>
</evidence>
<organism evidence="5">
    <name type="scientific">Physcomitrium patens</name>
    <name type="common">Spreading-leaved earth moss</name>
    <name type="synonym">Physcomitrella patens</name>
    <dbReference type="NCBI Taxonomy" id="3218"/>
    <lineage>
        <taxon>Eukaryota</taxon>
        <taxon>Viridiplantae</taxon>
        <taxon>Streptophyta</taxon>
        <taxon>Embryophyta</taxon>
        <taxon>Bryophyta</taxon>
        <taxon>Bryophytina</taxon>
        <taxon>Bryopsida</taxon>
        <taxon>Funariidae</taxon>
        <taxon>Funariales</taxon>
        <taxon>Funariaceae</taxon>
        <taxon>Physcomitrium</taxon>
    </lineage>
</organism>
<dbReference type="InterPro" id="IPR026113">
    <property type="entry name" value="METTL2/6/8-like"/>
</dbReference>
<gene>
    <name evidence="6" type="primary">LOC112291987</name>
    <name evidence="5" type="ORF">PHYPA_019980</name>
</gene>
<dbReference type="OrthoDB" id="417697at2759"/>
<dbReference type="CDD" id="cd02440">
    <property type="entry name" value="AdoMet_MTases"/>
    <property type="match status" value="2"/>
</dbReference>
<keyword evidence="7" id="KW-1185">Reference proteome</keyword>
<keyword evidence="2" id="KW-0489">Methyltransferase</keyword>
<dbReference type="EnsemblPlants" id="Pp3c15_20230V3.2">
    <property type="protein sequence ID" value="Pp3c15_20230V3.2"/>
    <property type="gene ID" value="Pp3c15_20230"/>
</dbReference>
<sequence length="546" mass="60542">MADAEAFTSCSKRVLIYPQKSEFVSPYLREKYEKEAGKNWDLFYKRNADRFFKDRHYLDKEWGEYIRGTIDKNEHCDCKRVILEVGCGTGNTVFPLIAEYPNIFVHACDFSNRAVSLVKAHPEYEGGRVNAFVCDAVSEDLSASIQPASVDVVTMVFMLSAVSPEKMPGVLQNIKRVLKPGGYVLFRDYAVGDLAQKRLTEKVQKISENFFARSDGTRAYYFSEDELVSLFEKEGILCKSVTVHCRQVENRSRSLVMNRRWIQGEFFLPVDGEKKTQTSCADSMEDMQQAAKVTTMVQESVDVDLSEGVASLFMAIPTVEVTKIKVGNRLLLIKCVARENQHTTRATGLLLWDAAPALASVLEANPALYDNKRVLELGCGATALSSLIVSNSAATVFATDGDPASMSLLQENMELNSSSFPVGKVCCRKLEWGQKEDVEAIKSECQRAGFDLIVGTDVTYVAAAVPLLFQTASSLIAKQSSSLFVLCHFSRKVQEADILAAASACGFSYFDVWKSTSPQLVVPDSLQELASSNGPLRLLCFRISEQ</sequence>
<dbReference type="InterPro" id="IPR041698">
    <property type="entry name" value="Methyltransf_25"/>
</dbReference>
<dbReference type="InterPro" id="IPR019410">
    <property type="entry name" value="Methyltransf_16"/>
</dbReference>
<dbReference type="PANTHER" id="PTHR22809:SF5">
    <property type="entry name" value="TRNA N(3)-METHYLCYTIDINE METHYLTRANSFERASE METTL6"/>
    <property type="match status" value="1"/>
</dbReference>
<dbReference type="Pfam" id="PF10294">
    <property type="entry name" value="Methyltransf_16"/>
    <property type="match status" value="1"/>
</dbReference>